<sequence length="376" mass="41767">MTTDQAFWEDALRRCEAEDFAAVLASLPAQDLDHTLFHRHLLCRNLLQRRQFTALEGLVNHLDAVTGQHAPERMLIHLWRGYLLERAGDHSKAVSSFWKAMQASRDHAFHNPAVSIQDSFDIGGSLSCESALALDPMDLPPVTWDLPAGDTAHSGPVLLLAANDVYIDEFLNDALDSLEDSGDTITRVHVHAIGLELNADALRGMYPGLSIGLSHEPPCPYEKRSERLAYYAAARFLRAAECLDRYHGDLVVADIDATFTPALHGLLPVFAKAEIALFSDPVQFPWLRYMAGVVSIRNTGASRRMLDLFLRSFSDRLPVNSSWMVDQAALYTAIHFAMHRHGLTVVGLHQETGLTMTDVLITPTDRHAKNDLRGEA</sequence>
<gene>
    <name evidence="1" type="ORF">FHS48_000725</name>
</gene>
<dbReference type="Proteomes" id="UP000544872">
    <property type="component" value="Unassembled WGS sequence"/>
</dbReference>
<dbReference type="AlphaFoldDB" id="A0A7W9ZDR6"/>
<dbReference type="RefSeq" id="WP_184261516.1">
    <property type="nucleotide sequence ID" value="NZ_JACIIX010000002.1"/>
</dbReference>
<accession>A0A7W9ZDR6</accession>
<dbReference type="EMBL" id="JACIIX010000002">
    <property type="protein sequence ID" value="MBB6209323.1"/>
    <property type="molecule type" value="Genomic_DNA"/>
</dbReference>
<evidence type="ECO:0000313" key="2">
    <source>
        <dbReference type="Proteomes" id="UP000544872"/>
    </source>
</evidence>
<reference evidence="1 2" key="1">
    <citation type="submission" date="2020-08" db="EMBL/GenBank/DDBJ databases">
        <title>Genomic Encyclopedia of Type Strains, Phase IV (KMG-IV): sequencing the most valuable type-strain genomes for metagenomic binning, comparative biology and taxonomic classification.</title>
        <authorList>
            <person name="Goeker M."/>
        </authorList>
    </citation>
    <scope>NUCLEOTIDE SEQUENCE [LARGE SCALE GENOMIC DNA]</scope>
    <source>
        <strain evidence="1 2">DSM 11590</strain>
    </source>
</reference>
<name>A0A7W9ZDR6_NOVIT</name>
<protein>
    <submittedName>
        <fullName evidence="1">Uncharacterized protein</fullName>
    </submittedName>
</protein>
<evidence type="ECO:0000313" key="1">
    <source>
        <dbReference type="EMBL" id="MBB6209323.1"/>
    </source>
</evidence>
<keyword evidence="2" id="KW-1185">Reference proteome</keyword>
<comment type="caution">
    <text evidence="1">The sequence shown here is derived from an EMBL/GenBank/DDBJ whole genome shotgun (WGS) entry which is preliminary data.</text>
</comment>
<proteinExistence type="predicted"/>
<organism evidence="1 2">
    <name type="scientific">Novispirillum itersonii</name>
    <name type="common">Aquaspirillum itersonii</name>
    <dbReference type="NCBI Taxonomy" id="189"/>
    <lineage>
        <taxon>Bacteria</taxon>
        <taxon>Pseudomonadati</taxon>
        <taxon>Pseudomonadota</taxon>
        <taxon>Alphaproteobacteria</taxon>
        <taxon>Rhodospirillales</taxon>
        <taxon>Novispirillaceae</taxon>
        <taxon>Novispirillum</taxon>
    </lineage>
</organism>